<gene>
    <name evidence="10" type="ORF">FVW59_19085</name>
</gene>
<dbReference type="InterPro" id="IPR042094">
    <property type="entry name" value="T2SS_GspF_sf"/>
</dbReference>
<comment type="subcellular location">
    <subcellularLocation>
        <location evidence="1">Cell inner membrane</location>
        <topology evidence="1">Multi-pass membrane protein</topology>
    </subcellularLocation>
</comment>
<sequence length="404" mass="44390">MATYHYSVINQGGSSDSGVIDAESEQQARQELRSRGMTILKLRPAGTLDRWDEIWPFRKPYQSVSRKNVAAVLFQLGTMLKAGVTLEQALKYTAINNKSAISRLCYDIRSRVLEGESLAAALTHHKTVANTLVISSIRAGEQSGSLDTILISLSEYLMNLERTLRTVKSALTYPMILLTVAVAVVMLLMINIVPGFVEVFDQNEQPLPPLTLSVLQLTLLIQEYWILMLVSLAGAVAIFSRILKRKNVSQALDRLVLKIPLLRSVVVIRSTQHIAYTLYILTHSGVHLIEALRICSEIPTNSELQRAVRQAGNAVEQGKSLGVAFSQTSVFPPLFVQFIESGEASGQLDAMLKQTAGLLDDEANSRLATLAAMAEPLALLLVAAIVFTVVMAVLQPIFQMNTLF</sequence>
<keyword evidence="7 8" id="KW-0472">Membrane</keyword>
<keyword evidence="4" id="KW-0997">Cell inner membrane</keyword>
<keyword evidence="5 8" id="KW-0812">Transmembrane</keyword>
<evidence type="ECO:0000313" key="10">
    <source>
        <dbReference type="EMBL" id="TXS89031.1"/>
    </source>
</evidence>
<feature type="domain" description="Type II secretion system protein GspF" evidence="9">
    <location>
        <begin position="277"/>
        <end position="396"/>
    </location>
</feature>
<dbReference type="PRINTS" id="PR00812">
    <property type="entry name" value="BCTERIALGSPF"/>
</dbReference>
<dbReference type="GO" id="GO:0015628">
    <property type="term" value="P:protein secretion by the type II secretion system"/>
    <property type="evidence" value="ECO:0007669"/>
    <property type="project" value="TreeGrafter"/>
</dbReference>
<evidence type="ECO:0000256" key="2">
    <source>
        <dbReference type="ARBA" id="ARBA00005745"/>
    </source>
</evidence>
<dbReference type="Gene3D" id="1.20.81.30">
    <property type="entry name" value="Type II secretion system (T2SS), domain F"/>
    <property type="match status" value="2"/>
</dbReference>
<dbReference type="OrthoDB" id="9805682at2"/>
<proteinExistence type="inferred from homology"/>
<dbReference type="FunFam" id="1.20.81.30:FF:000001">
    <property type="entry name" value="Type II secretion system protein F"/>
    <property type="match status" value="1"/>
</dbReference>
<evidence type="ECO:0000256" key="7">
    <source>
        <dbReference type="ARBA" id="ARBA00023136"/>
    </source>
</evidence>
<organism evidence="10 11">
    <name type="scientific">Parahaliea aestuarii</name>
    <dbReference type="NCBI Taxonomy" id="1852021"/>
    <lineage>
        <taxon>Bacteria</taxon>
        <taxon>Pseudomonadati</taxon>
        <taxon>Pseudomonadota</taxon>
        <taxon>Gammaproteobacteria</taxon>
        <taxon>Cellvibrionales</taxon>
        <taxon>Halieaceae</taxon>
        <taxon>Parahaliea</taxon>
    </lineage>
</organism>
<evidence type="ECO:0000256" key="1">
    <source>
        <dbReference type="ARBA" id="ARBA00004429"/>
    </source>
</evidence>
<evidence type="ECO:0000313" key="11">
    <source>
        <dbReference type="Proteomes" id="UP000321933"/>
    </source>
</evidence>
<dbReference type="InterPro" id="IPR003004">
    <property type="entry name" value="GspF/PilC"/>
</dbReference>
<dbReference type="Proteomes" id="UP000321933">
    <property type="component" value="Unassembled WGS sequence"/>
</dbReference>
<evidence type="ECO:0000256" key="8">
    <source>
        <dbReference type="SAM" id="Phobius"/>
    </source>
</evidence>
<feature type="transmembrane region" description="Helical" evidence="8">
    <location>
        <begin position="377"/>
        <end position="398"/>
    </location>
</feature>
<dbReference type="Pfam" id="PF00482">
    <property type="entry name" value="T2SSF"/>
    <property type="match status" value="2"/>
</dbReference>
<evidence type="ECO:0000256" key="4">
    <source>
        <dbReference type="ARBA" id="ARBA00022519"/>
    </source>
</evidence>
<dbReference type="RefSeq" id="WP_148065984.1">
    <property type="nucleotide sequence ID" value="NZ_VRYZ01000011.1"/>
</dbReference>
<dbReference type="PANTHER" id="PTHR30012:SF0">
    <property type="entry name" value="TYPE II SECRETION SYSTEM PROTEIN F-RELATED"/>
    <property type="match status" value="1"/>
</dbReference>
<name>A0A5C8ZNT6_9GAMM</name>
<dbReference type="EMBL" id="VRYZ01000011">
    <property type="protein sequence ID" value="TXS89031.1"/>
    <property type="molecule type" value="Genomic_DNA"/>
</dbReference>
<comment type="similarity">
    <text evidence="2">Belongs to the GSP F family.</text>
</comment>
<evidence type="ECO:0000256" key="6">
    <source>
        <dbReference type="ARBA" id="ARBA00022989"/>
    </source>
</evidence>
<accession>A0A5C8ZNT6</accession>
<feature type="domain" description="Type II secretion system protein GspF" evidence="9">
    <location>
        <begin position="74"/>
        <end position="194"/>
    </location>
</feature>
<reference evidence="10 11" key="1">
    <citation type="submission" date="2019-08" db="EMBL/GenBank/DDBJ databases">
        <title>Parahaliea maris sp. nov., isolated from the surface seawater.</title>
        <authorList>
            <person name="Liu Y."/>
        </authorList>
    </citation>
    <scope>NUCLEOTIDE SEQUENCE [LARGE SCALE GENOMIC DNA]</scope>
    <source>
        <strain evidence="10 11">S2-26</strain>
    </source>
</reference>
<feature type="transmembrane region" description="Helical" evidence="8">
    <location>
        <begin position="217"/>
        <end position="239"/>
    </location>
</feature>
<protein>
    <recommendedName>
        <fullName evidence="9">Type II secretion system protein GspF domain-containing protein</fullName>
    </recommendedName>
</protein>
<dbReference type="AlphaFoldDB" id="A0A5C8ZNT6"/>
<dbReference type="InterPro" id="IPR018076">
    <property type="entry name" value="T2SS_GspF_dom"/>
</dbReference>
<keyword evidence="11" id="KW-1185">Reference proteome</keyword>
<keyword evidence="6 8" id="KW-1133">Transmembrane helix</keyword>
<dbReference type="PANTHER" id="PTHR30012">
    <property type="entry name" value="GENERAL SECRETION PATHWAY PROTEIN"/>
    <property type="match status" value="1"/>
</dbReference>
<dbReference type="GO" id="GO:0005886">
    <property type="term" value="C:plasma membrane"/>
    <property type="evidence" value="ECO:0007669"/>
    <property type="project" value="UniProtKB-SubCell"/>
</dbReference>
<evidence type="ECO:0000256" key="5">
    <source>
        <dbReference type="ARBA" id="ARBA00022692"/>
    </source>
</evidence>
<evidence type="ECO:0000256" key="3">
    <source>
        <dbReference type="ARBA" id="ARBA00022475"/>
    </source>
</evidence>
<keyword evidence="3" id="KW-1003">Cell membrane</keyword>
<evidence type="ECO:0000259" key="9">
    <source>
        <dbReference type="Pfam" id="PF00482"/>
    </source>
</evidence>
<comment type="caution">
    <text evidence="10">The sequence shown here is derived from an EMBL/GenBank/DDBJ whole genome shotgun (WGS) entry which is preliminary data.</text>
</comment>
<feature type="transmembrane region" description="Helical" evidence="8">
    <location>
        <begin position="171"/>
        <end position="197"/>
    </location>
</feature>